<protein>
    <recommendedName>
        <fullName evidence="3">HipA-like C-terminal domain-containing protein</fullName>
    </recommendedName>
</protein>
<sequence length="431" mass="47483">MRKSHDSGASARTNLPVHAVGAKLSCAKLSGMADGRTYQIKVYDTPLAQFQFEKTLTGFRARDLEVDENLAHLLPLNIMQSPDDVELARFLNSRRIPKGRAYLEEVLRPYGLSPNDTKGIIDLSRGASVNDAYSVVPVEDDIPWSDYNLFDNDFDEVLQVIAYTGAIPEGVVGTGRPSDLTPSGAFPKTWRKIDGELILYKAGSVMAAPHYGREPYSEALAWQVAQAGMFNAVPYHLEEWHDKLCSTCALFNTADVSFVPFDLCLPSATMQLCDLELALAYFGDIGEEAADELRSMAVFDAIIANSDRHTGNFGVLRDNATGRVFGMAPIFDNNVSLFARDFDESLQLDAMLSRVAEAPGILDATLDKQAVVLLGETQRSQLERLEDFRFDGSGFIDEYRHTHPAGKTIGEARLVALGGFVRARARQFLAQ</sequence>
<accession>A0ABU6IZX6</accession>
<evidence type="ECO:0008006" key="3">
    <source>
        <dbReference type="Google" id="ProtNLM"/>
    </source>
</evidence>
<keyword evidence="2" id="KW-1185">Reference proteome</keyword>
<evidence type="ECO:0000313" key="1">
    <source>
        <dbReference type="EMBL" id="MEC4295436.1"/>
    </source>
</evidence>
<organism evidence="1 2">
    <name type="scientific">Adlercreutzia shanghongiae</name>
    <dbReference type="NCBI Taxonomy" id="3111773"/>
    <lineage>
        <taxon>Bacteria</taxon>
        <taxon>Bacillati</taxon>
        <taxon>Actinomycetota</taxon>
        <taxon>Coriobacteriia</taxon>
        <taxon>Eggerthellales</taxon>
        <taxon>Eggerthellaceae</taxon>
        <taxon>Adlercreutzia</taxon>
    </lineage>
</organism>
<evidence type="ECO:0000313" key="2">
    <source>
        <dbReference type="Proteomes" id="UP001343724"/>
    </source>
</evidence>
<gene>
    <name evidence="1" type="ORF">VJ920_08940</name>
</gene>
<dbReference type="EMBL" id="JAYMFH010000014">
    <property type="protein sequence ID" value="MEC4295436.1"/>
    <property type="molecule type" value="Genomic_DNA"/>
</dbReference>
<dbReference type="RefSeq" id="WP_326454928.1">
    <property type="nucleotide sequence ID" value="NZ_JAYMFH010000014.1"/>
</dbReference>
<comment type="caution">
    <text evidence="1">The sequence shown here is derived from an EMBL/GenBank/DDBJ whole genome shotgun (WGS) entry which is preliminary data.</text>
</comment>
<reference evidence="1 2" key="1">
    <citation type="submission" date="2024-01" db="EMBL/GenBank/DDBJ databases">
        <title>novel species in genus Adlercreutzia.</title>
        <authorList>
            <person name="Liu X."/>
        </authorList>
    </citation>
    <scope>NUCLEOTIDE SEQUENCE [LARGE SCALE GENOMIC DNA]</scope>
    <source>
        <strain evidence="1 2">R22</strain>
    </source>
</reference>
<proteinExistence type="predicted"/>
<dbReference type="Proteomes" id="UP001343724">
    <property type="component" value="Unassembled WGS sequence"/>
</dbReference>
<name>A0ABU6IZX6_9ACTN</name>
<dbReference type="Gene3D" id="1.10.1070.20">
    <property type="match status" value="1"/>
</dbReference>